<sequence>MEVSDLTLSRETELGTITISNMLFAQIIADSFKEESCLGKVWPSTKKGRQIGNDGKYNLSEFAGNIEVERSFEGNSVDIEFNIIVKFGTSIANITNDISDYVADTIYKKQGKKPNQIKIRIAGVKSRQVARRNLEVVKRYGTE</sequence>
<protein>
    <submittedName>
        <fullName evidence="2">Asp23/Gls24 family envelope stress response protein</fullName>
    </submittedName>
</protein>
<evidence type="ECO:0000256" key="1">
    <source>
        <dbReference type="ARBA" id="ARBA00005721"/>
    </source>
</evidence>
<evidence type="ECO:0000313" key="2">
    <source>
        <dbReference type="EMBL" id="RHJ88321.1"/>
    </source>
</evidence>
<name>A0A415E3W0_9FIRM</name>
<comment type="similarity">
    <text evidence="1">Belongs to the asp23 family.</text>
</comment>
<dbReference type="STRING" id="1776384.GCA_900086585_03917"/>
<dbReference type="Pfam" id="PF03780">
    <property type="entry name" value="Asp23"/>
    <property type="match status" value="1"/>
</dbReference>
<keyword evidence="3" id="KW-1185">Reference proteome</keyword>
<reference evidence="2 3" key="1">
    <citation type="submission" date="2018-08" db="EMBL/GenBank/DDBJ databases">
        <title>A genome reference for cultivated species of the human gut microbiota.</title>
        <authorList>
            <person name="Zou Y."/>
            <person name="Xue W."/>
            <person name="Luo G."/>
        </authorList>
    </citation>
    <scope>NUCLEOTIDE SEQUENCE [LARGE SCALE GENOMIC DNA]</scope>
    <source>
        <strain evidence="2 3">AM07-24</strain>
    </source>
</reference>
<proteinExistence type="inferred from homology"/>
<evidence type="ECO:0000313" key="3">
    <source>
        <dbReference type="Proteomes" id="UP000284841"/>
    </source>
</evidence>
<dbReference type="InterPro" id="IPR005531">
    <property type="entry name" value="Asp23"/>
</dbReference>
<dbReference type="EMBL" id="QRMS01000002">
    <property type="protein sequence ID" value="RHJ88321.1"/>
    <property type="molecule type" value="Genomic_DNA"/>
</dbReference>
<comment type="caution">
    <text evidence="2">The sequence shown here is derived from an EMBL/GenBank/DDBJ whole genome shotgun (WGS) entry which is preliminary data.</text>
</comment>
<dbReference type="Proteomes" id="UP000284841">
    <property type="component" value="Unassembled WGS sequence"/>
</dbReference>
<dbReference type="OrthoDB" id="2082874at2"/>
<organism evidence="2 3">
    <name type="scientific">Emergencia timonensis</name>
    <dbReference type="NCBI Taxonomy" id="1776384"/>
    <lineage>
        <taxon>Bacteria</taxon>
        <taxon>Bacillati</taxon>
        <taxon>Bacillota</taxon>
        <taxon>Clostridia</taxon>
        <taxon>Peptostreptococcales</taxon>
        <taxon>Anaerovoracaceae</taxon>
        <taxon>Emergencia</taxon>
    </lineage>
</organism>
<gene>
    <name evidence="2" type="ORF">DW099_07905</name>
</gene>
<dbReference type="AlphaFoldDB" id="A0A415E3W0"/>
<accession>A0A415E3W0</accession>